<dbReference type="Gene3D" id="3.40.50.720">
    <property type="entry name" value="NAD(P)-binding Rossmann-like Domain"/>
    <property type="match status" value="1"/>
</dbReference>
<accession>A0A225A816</accession>
<dbReference type="InterPro" id="IPR036291">
    <property type="entry name" value="NAD(P)-bd_dom_sf"/>
</dbReference>
<dbReference type="Gene3D" id="1.50.40.10">
    <property type="entry name" value="Mitochondrial carrier domain"/>
    <property type="match status" value="1"/>
</dbReference>
<comment type="similarity">
    <text evidence="2">Belongs to the zinc-containing alcohol dehydrogenase family.</text>
</comment>
<proteinExistence type="inferred from homology"/>
<dbReference type="Pfam" id="PF08240">
    <property type="entry name" value="ADH_N"/>
    <property type="match status" value="1"/>
</dbReference>
<evidence type="ECO:0000259" key="9">
    <source>
        <dbReference type="SMART" id="SM00829"/>
    </source>
</evidence>
<dbReference type="InterPro" id="IPR047122">
    <property type="entry name" value="Trans-enoyl_RdTase-like"/>
</dbReference>
<dbReference type="PANTHER" id="PTHR45348">
    <property type="entry name" value="HYPOTHETICAL OXIDOREDUCTASE (EUROFUNG)"/>
    <property type="match status" value="1"/>
</dbReference>
<evidence type="ECO:0000256" key="7">
    <source>
        <dbReference type="ARBA" id="ARBA00023136"/>
    </source>
</evidence>
<comment type="subcellular location">
    <subcellularLocation>
        <location evidence="1">Membrane</location>
        <topology evidence="1">Multi-pass membrane protein</topology>
    </subcellularLocation>
</comment>
<evidence type="ECO:0000256" key="3">
    <source>
        <dbReference type="ARBA" id="ARBA00022692"/>
    </source>
</evidence>
<comment type="caution">
    <text evidence="10">The sequence shown here is derived from an EMBL/GenBank/DDBJ whole genome shotgun (WGS) entry which is preliminary data.</text>
</comment>
<evidence type="ECO:0000256" key="8">
    <source>
        <dbReference type="SAM" id="MobiDB-lite"/>
    </source>
</evidence>
<dbReference type="InterPro" id="IPR013154">
    <property type="entry name" value="ADH-like_N"/>
</dbReference>
<dbReference type="Gene3D" id="3.90.180.10">
    <property type="entry name" value="Medium-chain alcohol dehydrogenases, catalytic domain"/>
    <property type="match status" value="1"/>
</dbReference>
<dbReference type="InterPro" id="IPR011032">
    <property type="entry name" value="GroES-like_sf"/>
</dbReference>
<feature type="compositionally biased region" description="Acidic residues" evidence="8">
    <location>
        <begin position="249"/>
        <end position="261"/>
    </location>
</feature>
<dbReference type="RefSeq" id="XP_020116121.1">
    <property type="nucleotide sequence ID" value="XM_020263695.1"/>
</dbReference>
<dbReference type="Pfam" id="PF00153">
    <property type="entry name" value="Mito_carr"/>
    <property type="match status" value="2"/>
</dbReference>
<organism evidence="10 11">
    <name type="scientific">Talaromyces atroroseus</name>
    <dbReference type="NCBI Taxonomy" id="1441469"/>
    <lineage>
        <taxon>Eukaryota</taxon>
        <taxon>Fungi</taxon>
        <taxon>Dikarya</taxon>
        <taxon>Ascomycota</taxon>
        <taxon>Pezizomycotina</taxon>
        <taxon>Eurotiomycetes</taxon>
        <taxon>Eurotiomycetidae</taxon>
        <taxon>Eurotiales</taxon>
        <taxon>Trichocomaceae</taxon>
        <taxon>Talaromyces</taxon>
        <taxon>Talaromyces sect. Trachyspermi</taxon>
    </lineage>
</organism>
<sequence>MATQTLPMALPNQGVVATNVIDTIKVNMQLSKQPVQQRTVVSNLLITASTIISDEGVTGLYRGLGVVMGGIVPKMAIRFTSYECYKQMLTNKDSLQISRQGTFIAGLAAGVTEAVSVVNPVEVVKIRLQAQNAQLRVSPQIPTSLKQQNSTLHTVVTIMRVEGISSLYRGVVLTALRQGTNQAANFTVYNELKMLLTQDRDSRMLHKHRNSTNTSTTSEIPPYQTTIIGLIAGAVERRYKRLGNTDSFSDPDPDPDSDSDTLDIRTQLGVQIGKAEDKFMMTSSEIPSTRTALVKTVAGQAVITKQPMPALKPGYMLVQTKAVALNPADASDIDYAGDATLPLPAGISPSQSRYEGCIPGIDYAGIVVQVMPRLETNASENHHTAYLKSFNPGDRVCGLAYGCNALSPDQGAFADYIVVSTDLQMHMPEHMSFEEAASLGVGVLAAGMGLFRVSKLGIPSNIWNTISDDTVRSKADEDNSVDNPEWILVYGGSTATGSIAIQFAKLAGYKVVTTCSPHNFELVKRVGADAVFDYKNAEISSLIRTVTSDTLHFVFDAVATDETAAICVNSLASTNKGFKFESPALYISLLDPKLPEVAPVAVEKRFFLGYSCWGSDYYFAGMVLPAVLEDYWFAVEITSLAEILLAKGKLRNHPISVNENVSKQGGLQGVLLGLDLLRNGVVSGRKLVYSM</sequence>
<dbReference type="GO" id="GO:0016651">
    <property type="term" value="F:oxidoreductase activity, acting on NAD(P)H"/>
    <property type="evidence" value="ECO:0007669"/>
    <property type="project" value="InterPro"/>
</dbReference>
<dbReference type="InterPro" id="IPR020843">
    <property type="entry name" value="ER"/>
</dbReference>
<keyword evidence="4" id="KW-0999">Mitochondrion inner membrane</keyword>
<dbReference type="OrthoDB" id="9992527at2759"/>
<evidence type="ECO:0000256" key="4">
    <source>
        <dbReference type="ARBA" id="ARBA00022792"/>
    </source>
</evidence>
<dbReference type="Proteomes" id="UP000214365">
    <property type="component" value="Unassembled WGS sequence"/>
</dbReference>
<evidence type="ECO:0000256" key="2">
    <source>
        <dbReference type="ARBA" id="ARBA00008072"/>
    </source>
</evidence>
<feature type="domain" description="Enoyl reductase (ER)" evidence="9">
    <location>
        <begin position="299"/>
        <end position="688"/>
    </location>
</feature>
<keyword evidence="6" id="KW-0560">Oxidoreductase</keyword>
<dbReference type="InterPro" id="IPR018108">
    <property type="entry name" value="MCP_transmembrane"/>
</dbReference>
<dbReference type="STRING" id="1441469.A0A225A816"/>
<evidence type="ECO:0000256" key="6">
    <source>
        <dbReference type="ARBA" id="ARBA00023002"/>
    </source>
</evidence>
<dbReference type="EMBL" id="LFMY01000016">
    <property type="protein sequence ID" value="OKL56000.1"/>
    <property type="molecule type" value="Genomic_DNA"/>
</dbReference>
<dbReference type="SUPFAM" id="SSF50129">
    <property type="entry name" value="GroES-like"/>
    <property type="match status" value="1"/>
</dbReference>
<keyword evidence="3" id="KW-0812">Transmembrane</keyword>
<keyword evidence="11" id="KW-1185">Reference proteome</keyword>
<dbReference type="SUPFAM" id="SSF103506">
    <property type="entry name" value="Mitochondrial carrier"/>
    <property type="match status" value="1"/>
</dbReference>
<dbReference type="GO" id="GO:0016020">
    <property type="term" value="C:membrane"/>
    <property type="evidence" value="ECO:0007669"/>
    <property type="project" value="UniProtKB-SubCell"/>
</dbReference>
<dbReference type="InterPro" id="IPR013149">
    <property type="entry name" value="ADH-like_C"/>
</dbReference>
<dbReference type="SUPFAM" id="SSF51735">
    <property type="entry name" value="NAD(P)-binding Rossmann-fold domains"/>
    <property type="match status" value="1"/>
</dbReference>
<dbReference type="Pfam" id="PF00107">
    <property type="entry name" value="ADH_zinc_N"/>
    <property type="match status" value="1"/>
</dbReference>
<feature type="region of interest" description="Disordered" evidence="8">
    <location>
        <begin position="243"/>
        <end position="262"/>
    </location>
</feature>
<keyword evidence="5" id="KW-1133">Transmembrane helix</keyword>
<protein>
    <recommendedName>
        <fullName evidence="9">Enoyl reductase (ER) domain-containing protein</fullName>
    </recommendedName>
</protein>
<evidence type="ECO:0000256" key="1">
    <source>
        <dbReference type="ARBA" id="ARBA00004141"/>
    </source>
</evidence>
<dbReference type="CDD" id="cd08249">
    <property type="entry name" value="enoyl_reductase_like"/>
    <property type="match status" value="1"/>
</dbReference>
<dbReference type="PANTHER" id="PTHR45348:SF2">
    <property type="entry name" value="ZINC-TYPE ALCOHOL DEHYDROGENASE-LIKE PROTEIN C2E1P3.01"/>
    <property type="match status" value="1"/>
</dbReference>
<dbReference type="InterPro" id="IPR023395">
    <property type="entry name" value="MCP_dom_sf"/>
</dbReference>
<dbReference type="GeneID" id="31008548"/>
<evidence type="ECO:0000256" key="5">
    <source>
        <dbReference type="ARBA" id="ARBA00022989"/>
    </source>
</evidence>
<reference evidence="10 11" key="1">
    <citation type="submission" date="2015-06" db="EMBL/GenBank/DDBJ databases">
        <title>Talaromyces atroroseus IBT 11181 draft genome.</title>
        <authorList>
            <person name="Rasmussen K.B."/>
            <person name="Rasmussen S."/>
            <person name="Petersen B."/>
            <person name="Sicheritz-Ponten T."/>
            <person name="Mortensen U.H."/>
            <person name="Thrane U."/>
        </authorList>
    </citation>
    <scope>NUCLEOTIDE SEQUENCE [LARGE SCALE GENOMIC DNA]</scope>
    <source>
        <strain evidence="10 11">IBT 11181</strain>
    </source>
</reference>
<evidence type="ECO:0000313" key="10">
    <source>
        <dbReference type="EMBL" id="OKL56000.1"/>
    </source>
</evidence>
<keyword evidence="7" id="KW-0472">Membrane</keyword>
<dbReference type="AlphaFoldDB" id="A0A225A816"/>
<gene>
    <name evidence="10" type="ORF">UA08_08792</name>
</gene>
<name>A0A225A816_TALAT</name>
<keyword evidence="4" id="KW-0496">Mitochondrion</keyword>
<dbReference type="SMART" id="SM00829">
    <property type="entry name" value="PKS_ER"/>
    <property type="match status" value="1"/>
</dbReference>
<evidence type="ECO:0000313" key="11">
    <source>
        <dbReference type="Proteomes" id="UP000214365"/>
    </source>
</evidence>